<protein>
    <submittedName>
        <fullName evidence="3">Uncharacterized protein</fullName>
    </submittedName>
</protein>
<proteinExistence type="inferred from homology"/>
<keyword evidence="1" id="KW-0341">Growth regulation</keyword>
<name>A0A8T3ARY1_DENNO</name>
<evidence type="ECO:0000256" key="1">
    <source>
        <dbReference type="ARBA" id="ARBA00022604"/>
    </source>
</evidence>
<dbReference type="EMBL" id="JAGYWB010000014">
    <property type="protein sequence ID" value="KAI0498877.1"/>
    <property type="molecule type" value="Genomic_DNA"/>
</dbReference>
<evidence type="ECO:0000313" key="3">
    <source>
        <dbReference type="EMBL" id="KAI0498877.1"/>
    </source>
</evidence>
<dbReference type="PANTHER" id="PTHR34045:SF3">
    <property type="entry name" value="PROTEIN LAZY 4"/>
    <property type="match status" value="1"/>
</dbReference>
<evidence type="ECO:0000313" key="4">
    <source>
        <dbReference type="Proteomes" id="UP000829196"/>
    </source>
</evidence>
<sequence>MYDQKGEGLRSTLRGCLVALRILFKYAFILRWVQSKINGRQEKKLDVCHGFSHYFPKQNTCKEEFKDWVQTLLEIGTFGNNGQQNAAQTVSETPETLKEIQDLSIEELIKLLNLTPSFSTDGTDQSSSLEIDHISPSKICNGSTDDIILNKAKELLVDKHNEIRQRSFSFLLKKMFVCRRGFAPQPSIWDPIPESRMEKILKKQFQKRIHSQASSRATSMKHLKRNLGKEKWEDGSKWIKTDSKYIVLEI</sequence>
<comment type="caution">
    <text evidence="3">The sequence shown here is derived from an EMBL/GenBank/DDBJ whole genome shotgun (WGS) entry which is preliminary data.</text>
</comment>
<dbReference type="PANTHER" id="PTHR34045">
    <property type="entry name" value="OS03G0406300 PROTEIN"/>
    <property type="match status" value="1"/>
</dbReference>
<keyword evidence="4" id="KW-1185">Reference proteome</keyword>
<dbReference type="InterPro" id="IPR044683">
    <property type="entry name" value="LAZY"/>
</dbReference>
<comment type="similarity">
    <text evidence="2">Belongs to the LAZY family.</text>
</comment>
<dbReference type="GO" id="GO:0009630">
    <property type="term" value="P:gravitropism"/>
    <property type="evidence" value="ECO:0007669"/>
    <property type="project" value="InterPro"/>
</dbReference>
<dbReference type="OrthoDB" id="1729737at2759"/>
<evidence type="ECO:0000256" key="2">
    <source>
        <dbReference type="ARBA" id="ARBA00024198"/>
    </source>
</evidence>
<accession>A0A8T3ARY1</accession>
<organism evidence="3 4">
    <name type="scientific">Dendrobium nobile</name>
    <name type="common">Orchid</name>
    <dbReference type="NCBI Taxonomy" id="94219"/>
    <lineage>
        <taxon>Eukaryota</taxon>
        <taxon>Viridiplantae</taxon>
        <taxon>Streptophyta</taxon>
        <taxon>Embryophyta</taxon>
        <taxon>Tracheophyta</taxon>
        <taxon>Spermatophyta</taxon>
        <taxon>Magnoliopsida</taxon>
        <taxon>Liliopsida</taxon>
        <taxon>Asparagales</taxon>
        <taxon>Orchidaceae</taxon>
        <taxon>Epidendroideae</taxon>
        <taxon>Malaxideae</taxon>
        <taxon>Dendrobiinae</taxon>
        <taxon>Dendrobium</taxon>
    </lineage>
</organism>
<gene>
    <name evidence="3" type="ORF">KFK09_019775</name>
</gene>
<dbReference type="GO" id="GO:0040008">
    <property type="term" value="P:regulation of growth"/>
    <property type="evidence" value="ECO:0007669"/>
    <property type="project" value="InterPro"/>
</dbReference>
<dbReference type="AlphaFoldDB" id="A0A8T3ARY1"/>
<dbReference type="Proteomes" id="UP000829196">
    <property type="component" value="Unassembled WGS sequence"/>
</dbReference>
<reference evidence="3" key="1">
    <citation type="journal article" date="2022" name="Front. Genet.">
        <title>Chromosome-Scale Assembly of the Dendrobium nobile Genome Provides Insights Into the Molecular Mechanism of the Biosynthesis of the Medicinal Active Ingredient of Dendrobium.</title>
        <authorList>
            <person name="Xu Q."/>
            <person name="Niu S.-C."/>
            <person name="Li K.-L."/>
            <person name="Zheng P.-J."/>
            <person name="Zhang X.-J."/>
            <person name="Jia Y."/>
            <person name="Liu Y."/>
            <person name="Niu Y.-X."/>
            <person name="Yu L.-H."/>
            <person name="Chen D.-F."/>
            <person name="Zhang G.-Q."/>
        </authorList>
    </citation>
    <scope>NUCLEOTIDE SEQUENCE</scope>
    <source>
        <tissue evidence="3">Leaf</tissue>
    </source>
</reference>